<proteinExistence type="predicted"/>
<evidence type="ECO:0000313" key="1">
    <source>
        <dbReference type="EMBL" id="MFC1415406.1"/>
    </source>
</evidence>
<evidence type="ECO:0000313" key="2">
    <source>
        <dbReference type="Proteomes" id="UP001592531"/>
    </source>
</evidence>
<organism evidence="1 2">
    <name type="scientific">Streptacidiphilus cavernicola</name>
    <dbReference type="NCBI Taxonomy" id="3342716"/>
    <lineage>
        <taxon>Bacteria</taxon>
        <taxon>Bacillati</taxon>
        <taxon>Actinomycetota</taxon>
        <taxon>Actinomycetes</taxon>
        <taxon>Kitasatosporales</taxon>
        <taxon>Streptomycetaceae</taxon>
        <taxon>Streptacidiphilus</taxon>
    </lineage>
</organism>
<sequence>MAAPTDLLTDLHKHVLAYGLPDPERRRVENLISEVLCDAYEKSAIELHEGDFRELLPVALGQTLVQILAPMADTPHASIELEFSRYVLDALSARLSA</sequence>
<comment type="caution">
    <text evidence="1">The sequence shown here is derived from an EMBL/GenBank/DDBJ whole genome shotgun (WGS) entry which is preliminary data.</text>
</comment>
<gene>
    <name evidence="1" type="ORF">ACEZDE_01910</name>
</gene>
<accession>A0ABV6VNW2</accession>
<reference evidence="1 2" key="1">
    <citation type="submission" date="2024-09" db="EMBL/GenBank/DDBJ databases">
        <authorList>
            <person name="Lee S.D."/>
        </authorList>
    </citation>
    <scope>NUCLEOTIDE SEQUENCE [LARGE SCALE GENOMIC DNA]</scope>
    <source>
        <strain evidence="1 2">N8-3</strain>
    </source>
</reference>
<dbReference type="EMBL" id="JBHFAB010000001">
    <property type="protein sequence ID" value="MFC1415406.1"/>
    <property type="molecule type" value="Genomic_DNA"/>
</dbReference>
<keyword evidence="2" id="KW-1185">Reference proteome</keyword>
<dbReference type="Proteomes" id="UP001592531">
    <property type="component" value="Unassembled WGS sequence"/>
</dbReference>
<dbReference type="RefSeq" id="WP_380531026.1">
    <property type="nucleotide sequence ID" value="NZ_JBHFAB010000001.1"/>
</dbReference>
<protein>
    <submittedName>
        <fullName evidence="1">Uncharacterized protein</fullName>
    </submittedName>
</protein>
<name>A0ABV6VNW2_9ACTN</name>